<keyword evidence="7" id="KW-0175">Coiled coil</keyword>
<dbReference type="Gene3D" id="1.10.287.830">
    <property type="entry name" value="putative peptidase helix hairpin domain like"/>
    <property type="match status" value="1"/>
</dbReference>
<evidence type="ECO:0000256" key="1">
    <source>
        <dbReference type="ARBA" id="ARBA00022670"/>
    </source>
</evidence>
<feature type="domain" description="Oligopeptidase F N-terminal" evidence="9">
    <location>
        <begin position="113"/>
        <end position="182"/>
    </location>
</feature>
<comment type="function">
    <text evidence="6">Has oligopeptidase activity and degrades a variety of small bioactive peptides.</text>
</comment>
<dbReference type="InterPro" id="IPR001567">
    <property type="entry name" value="Pept_M3A_M3B_dom"/>
</dbReference>
<dbReference type="InterPro" id="IPR042088">
    <property type="entry name" value="OligoPept_F_C"/>
</dbReference>
<dbReference type="GO" id="GO:0046872">
    <property type="term" value="F:metal ion binding"/>
    <property type="evidence" value="ECO:0007669"/>
    <property type="project" value="UniProtKB-UniRule"/>
</dbReference>
<name>A0AAE3E244_9FIRM</name>
<dbReference type="Proteomes" id="UP001198200">
    <property type="component" value="Unassembled WGS sequence"/>
</dbReference>
<proteinExistence type="inferred from homology"/>
<evidence type="ECO:0000256" key="2">
    <source>
        <dbReference type="ARBA" id="ARBA00022723"/>
    </source>
</evidence>
<dbReference type="PANTHER" id="PTHR11804:SF84">
    <property type="entry name" value="SACCHAROLYSIN"/>
    <property type="match status" value="1"/>
</dbReference>
<dbReference type="NCBIfam" id="TIGR00181">
    <property type="entry name" value="pepF"/>
    <property type="match status" value="1"/>
</dbReference>
<dbReference type="AlphaFoldDB" id="A0AAE3E244"/>
<accession>A0AAE3E244</accession>
<evidence type="ECO:0000256" key="7">
    <source>
        <dbReference type="SAM" id="Coils"/>
    </source>
</evidence>
<feature type="coiled-coil region" evidence="7">
    <location>
        <begin position="17"/>
        <end position="44"/>
    </location>
</feature>
<organism evidence="10 11">
    <name type="scientific">Anthropogastromicrobium aceti</name>
    <dbReference type="NCBI Taxonomy" id="2981768"/>
    <lineage>
        <taxon>Bacteria</taxon>
        <taxon>Bacillati</taxon>
        <taxon>Bacillota</taxon>
        <taxon>Clostridia</taxon>
        <taxon>Lachnospirales</taxon>
        <taxon>Lachnospiraceae</taxon>
        <taxon>Anthropogastromicrobium</taxon>
    </lineage>
</organism>
<dbReference type="GO" id="GO:0006518">
    <property type="term" value="P:peptide metabolic process"/>
    <property type="evidence" value="ECO:0007669"/>
    <property type="project" value="TreeGrafter"/>
</dbReference>
<evidence type="ECO:0000259" key="9">
    <source>
        <dbReference type="Pfam" id="PF08439"/>
    </source>
</evidence>
<dbReference type="InterPro" id="IPR045090">
    <property type="entry name" value="Pept_M3A_M3B"/>
</dbReference>
<dbReference type="SUPFAM" id="SSF55486">
    <property type="entry name" value="Metalloproteases ('zincins'), catalytic domain"/>
    <property type="match status" value="1"/>
</dbReference>
<dbReference type="GO" id="GO:0004222">
    <property type="term" value="F:metalloendopeptidase activity"/>
    <property type="evidence" value="ECO:0007669"/>
    <property type="project" value="UniProtKB-UniRule"/>
</dbReference>
<dbReference type="PANTHER" id="PTHR11804">
    <property type="entry name" value="PROTEASE M3 THIMET OLIGOPEPTIDASE-RELATED"/>
    <property type="match status" value="1"/>
</dbReference>
<dbReference type="Pfam" id="PF01432">
    <property type="entry name" value="Peptidase_M3"/>
    <property type="match status" value="1"/>
</dbReference>
<dbReference type="Pfam" id="PF08439">
    <property type="entry name" value="Peptidase_M3_N"/>
    <property type="match status" value="1"/>
</dbReference>
<comment type="caution">
    <text evidence="10">The sequence shown here is derived from an EMBL/GenBank/DDBJ whole genome shotgun (WGS) entry which is preliminary data.</text>
</comment>
<keyword evidence="2 6" id="KW-0479">Metal-binding</keyword>
<keyword evidence="5 6" id="KW-0482">Metalloprotease</keyword>
<gene>
    <name evidence="10" type="primary">pepF</name>
    <name evidence="10" type="ORF">LKD48_01635</name>
</gene>
<evidence type="ECO:0000313" key="10">
    <source>
        <dbReference type="EMBL" id="MCC2220350.1"/>
    </source>
</evidence>
<keyword evidence="1 6" id="KW-0645">Protease</keyword>
<dbReference type="EMBL" id="JAJEQN010000003">
    <property type="protein sequence ID" value="MCC2220350.1"/>
    <property type="molecule type" value="Genomic_DNA"/>
</dbReference>
<dbReference type="CDD" id="cd09608">
    <property type="entry name" value="M3B_PepF"/>
    <property type="match status" value="1"/>
</dbReference>
<evidence type="ECO:0000313" key="11">
    <source>
        <dbReference type="Proteomes" id="UP001198200"/>
    </source>
</evidence>
<evidence type="ECO:0000259" key="8">
    <source>
        <dbReference type="Pfam" id="PF01432"/>
    </source>
</evidence>
<evidence type="ECO:0000256" key="3">
    <source>
        <dbReference type="ARBA" id="ARBA00022801"/>
    </source>
</evidence>
<dbReference type="GO" id="GO:0006508">
    <property type="term" value="P:proteolysis"/>
    <property type="evidence" value="ECO:0007669"/>
    <property type="project" value="UniProtKB-KW"/>
</dbReference>
<feature type="domain" description="Peptidase M3A/M3B catalytic" evidence="8">
    <location>
        <begin position="203"/>
        <end position="583"/>
    </location>
</feature>
<dbReference type="RefSeq" id="WP_227101705.1">
    <property type="nucleotide sequence ID" value="NZ_JAJEQN010000003.1"/>
</dbReference>
<dbReference type="InterPro" id="IPR004438">
    <property type="entry name" value="Peptidase_M3B"/>
</dbReference>
<dbReference type="Gene3D" id="1.20.140.70">
    <property type="entry name" value="Oligopeptidase f, N-terminal domain"/>
    <property type="match status" value="1"/>
</dbReference>
<sequence>MEVKDRKDIDVKDTWNLESIYANNELWEEDYAALEKDAAEFAKLKGAIEADVSKIPAVLDAYYGLHRRLSKLSVYARMRFDQDTTDSTYQTMSAKIGSLGVKIGAASAFVEPEILSYSKEQLEAAEKENERTAYYGRKIEEMLRGQEHTLDAEKEELLAAAGDMAEAPDDIFSVLMNADMKYPDIVLEDGTHLPLTNSTYISYMESPDRAVREGAFKTLYGQIASLKNTFAAIYRGNLKQAKFYAQSRKYSSARAMYLADSNVPESVYDNLLSAVHEALPMMYRYVAVRKKVLGVDKLHMYDVYTPIVAAQNQTYEFEQAKQMVLEALKPMGEDYLSHAREGLENRWIDIYPNKGKKGGAYSWGCYDSQPFILLNYTKNLDSVFTLIHEMGHSIHSYYSITAQDYAYSDYKIFVAEVASTCNECLLMHDLLKKTTDKEQRKYLLNHYLDSFKGTLFRQTMFAEFEKTAHDYCAQGKPLTAEALSQMYLELNQKYFGPDMEKDEEIAYEWMRIPHFYTPFYVYQYATGYSAAVALSAKILKEGKPAVDAYMSFLKGGESKDPIDLLKMAGVDMTTEKPVADALALFGELVAELEALV</sequence>
<evidence type="ECO:0000256" key="5">
    <source>
        <dbReference type="ARBA" id="ARBA00023049"/>
    </source>
</evidence>
<keyword evidence="3 6" id="KW-0378">Hydrolase</keyword>
<comment type="similarity">
    <text evidence="6">Belongs to the peptidase M3B family.</text>
</comment>
<dbReference type="InterPro" id="IPR013647">
    <property type="entry name" value="OligopepF_N_dom"/>
</dbReference>
<protein>
    <recommendedName>
        <fullName evidence="6">Oligopeptidase F</fullName>
        <ecNumber evidence="6">3.4.24.-</ecNumber>
    </recommendedName>
</protein>
<evidence type="ECO:0000256" key="6">
    <source>
        <dbReference type="RuleBase" id="RU368091"/>
    </source>
</evidence>
<keyword evidence="4 6" id="KW-0862">Zinc</keyword>
<comment type="cofactor">
    <cofactor evidence="6">
        <name>Zn(2+)</name>
        <dbReference type="ChEBI" id="CHEBI:29105"/>
    </cofactor>
    <text evidence="6">Binds 1 zinc ion.</text>
</comment>
<dbReference type="Gene3D" id="1.10.1370.20">
    <property type="entry name" value="Oligoendopeptidase f, C-terminal domain"/>
    <property type="match status" value="1"/>
</dbReference>
<evidence type="ECO:0000256" key="4">
    <source>
        <dbReference type="ARBA" id="ARBA00022833"/>
    </source>
</evidence>
<dbReference type="EC" id="3.4.24.-" evidence="6"/>
<reference evidence="10 11" key="1">
    <citation type="submission" date="2021-10" db="EMBL/GenBank/DDBJ databases">
        <title>Anaerobic single-cell dispensing facilitates the cultivation of human gut bacteria.</title>
        <authorList>
            <person name="Afrizal A."/>
        </authorList>
    </citation>
    <scope>NUCLEOTIDE SEQUENCE [LARGE SCALE GENOMIC DNA]</scope>
    <source>
        <strain evidence="10 11">CLA-AA-H224</strain>
    </source>
</reference>
<keyword evidence="11" id="KW-1185">Reference proteome</keyword>